<evidence type="ECO:0000313" key="8">
    <source>
        <dbReference type="Proteomes" id="UP000515847"/>
    </source>
</evidence>
<dbReference type="GO" id="GO:0003774">
    <property type="term" value="F:cytoskeletal motor activity"/>
    <property type="evidence" value="ECO:0007669"/>
    <property type="project" value="InterPro"/>
</dbReference>
<dbReference type="Pfam" id="PF02049">
    <property type="entry name" value="FliE"/>
    <property type="match status" value="1"/>
</dbReference>
<dbReference type="RefSeq" id="WP_034419697.1">
    <property type="nucleotide sequence ID" value="NZ_CP045798.1"/>
</dbReference>
<feature type="region of interest" description="Disordered" evidence="6">
    <location>
        <begin position="1"/>
        <end position="26"/>
    </location>
</feature>
<dbReference type="OrthoDB" id="9812413at2"/>
<comment type="subcellular location">
    <subcellularLocation>
        <location evidence="1 4">Bacterial flagellum basal body</location>
    </subcellularLocation>
</comment>
<dbReference type="GO" id="GO:0009425">
    <property type="term" value="C:bacterial-type flagellum basal body"/>
    <property type="evidence" value="ECO:0007669"/>
    <property type="project" value="UniProtKB-SubCell"/>
</dbReference>
<keyword evidence="8" id="KW-1185">Reference proteome</keyword>
<dbReference type="NCBIfam" id="TIGR00205">
    <property type="entry name" value="fliE"/>
    <property type="match status" value="1"/>
</dbReference>
<keyword evidence="7" id="KW-0966">Cell projection</keyword>
<dbReference type="EMBL" id="CP045798">
    <property type="protein sequence ID" value="QNB45775.1"/>
    <property type="molecule type" value="Genomic_DNA"/>
</dbReference>
<dbReference type="AlphaFoldDB" id="A0A7G6E121"/>
<dbReference type="GO" id="GO:0005198">
    <property type="term" value="F:structural molecule activity"/>
    <property type="evidence" value="ECO:0007669"/>
    <property type="project" value="UniProtKB-UniRule"/>
</dbReference>
<evidence type="ECO:0000256" key="4">
    <source>
        <dbReference type="HAMAP-Rule" id="MF_00724"/>
    </source>
</evidence>
<evidence type="ECO:0000256" key="3">
    <source>
        <dbReference type="ARBA" id="ARBA00023143"/>
    </source>
</evidence>
<keyword evidence="3 4" id="KW-0975">Bacterial flagellum</keyword>
<evidence type="ECO:0000256" key="1">
    <source>
        <dbReference type="ARBA" id="ARBA00004117"/>
    </source>
</evidence>
<keyword evidence="7" id="KW-0969">Cilium</keyword>
<proteinExistence type="inferred from homology"/>
<reference evidence="7 8" key="1">
    <citation type="journal article" date="2019" name="Front. Microbiol.">
        <title>Thermoanaerosceptrum fracticalcis gen. nov. sp. nov., a Novel Fumarate-Fermenting Microorganism From a Deep Fractured Carbonate Aquifer of the US Great Basin.</title>
        <authorList>
            <person name="Hamilton-Brehm S.D."/>
            <person name="Stewart L.E."/>
            <person name="Zavarin M."/>
            <person name="Caldwell M."/>
            <person name="Lawson P.A."/>
            <person name="Onstott T.C."/>
            <person name="Grzymski J."/>
            <person name="Neveux I."/>
            <person name="Lollar B.S."/>
            <person name="Russell C.E."/>
            <person name="Moser D.P."/>
        </authorList>
    </citation>
    <scope>NUCLEOTIDE SEQUENCE [LARGE SCALE GENOMIC DNA]</scope>
    <source>
        <strain evidence="7 8">DRI-13</strain>
    </source>
</reference>
<protein>
    <recommendedName>
        <fullName evidence="4 5">Flagellar hook-basal body complex protein FliE</fullName>
    </recommendedName>
</protein>
<sequence length="98" mass="10925">MEINKITSTLTTPLLDKETPKNSPSEQNFGALLAEYLGKVNQANLQAEKLSQDLALGKNVELHQVMLATEQASLALQLTVQIRNKVIEAYQEVMRMQV</sequence>
<dbReference type="PRINTS" id="PR01006">
    <property type="entry name" value="FLGHOOKFLIE"/>
</dbReference>
<accession>A0A7G6E121</accession>
<comment type="similarity">
    <text evidence="2 4">Belongs to the FliE family.</text>
</comment>
<organism evidence="7 8">
    <name type="scientific">Thermanaerosceptrum fracticalcis</name>
    <dbReference type="NCBI Taxonomy" id="1712410"/>
    <lineage>
        <taxon>Bacteria</taxon>
        <taxon>Bacillati</taxon>
        <taxon>Bacillota</taxon>
        <taxon>Clostridia</taxon>
        <taxon>Eubacteriales</taxon>
        <taxon>Peptococcaceae</taxon>
        <taxon>Thermanaerosceptrum</taxon>
    </lineage>
</organism>
<keyword evidence="7" id="KW-0282">Flagellum</keyword>
<name>A0A7G6E121_THEFR</name>
<dbReference type="GO" id="GO:0071973">
    <property type="term" value="P:bacterial-type flagellum-dependent cell motility"/>
    <property type="evidence" value="ECO:0007669"/>
    <property type="project" value="InterPro"/>
</dbReference>
<dbReference type="HAMAP" id="MF_00724">
    <property type="entry name" value="FliE"/>
    <property type="match status" value="1"/>
</dbReference>
<feature type="compositionally biased region" description="Polar residues" evidence="6">
    <location>
        <begin position="1"/>
        <end position="12"/>
    </location>
</feature>
<dbReference type="PANTHER" id="PTHR34653:SF1">
    <property type="entry name" value="FLAGELLAR HOOK-BASAL BODY COMPLEX PROTEIN FLIE"/>
    <property type="match status" value="1"/>
</dbReference>
<dbReference type="PANTHER" id="PTHR34653">
    <property type="match status" value="1"/>
</dbReference>
<dbReference type="Proteomes" id="UP000515847">
    <property type="component" value="Chromosome"/>
</dbReference>
<evidence type="ECO:0000256" key="6">
    <source>
        <dbReference type="SAM" id="MobiDB-lite"/>
    </source>
</evidence>
<evidence type="ECO:0000313" key="7">
    <source>
        <dbReference type="EMBL" id="QNB45775.1"/>
    </source>
</evidence>
<evidence type="ECO:0000256" key="2">
    <source>
        <dbReference type="ARBA" id="ARBA00009272"/>
    </source>
</evidence>
<dbReference type="KEGG" id="tfr:BR63_05275"/>
<gene>
    <name evidence="4 7" type="primary">fliE</name>
    <name evidence="7" type="ORF">BR63_05275</name>
</gene>
<dbReference type="InterPro" id="IPR001624">
    <property type="entry name" value="FliE"/>
</dbReference>
<evidence type="ECO:0000256" key="5">
    <source>
        <dbReference type="NCBIfam" id="TIGR00205"/>
    </source>
</evidence>